<name>A0A9P0D4Z9_9CUCU</name>
<accession>A0A9P0D4Z9</accession>
<dbReference type="EMBL" id="OV651817">
    <property type="protein sequence ID" value="CAH1110342.1"/>
    <property type="molecule type" value="Genomic_DNA"/>
</dbReference>
<dbReference type="AlphaFoldDB" id="A0A9P0D4Z9"/>
<dbReference type="PANTHER" id="PTHR10773:SF19">
    <property type="match status" value="1"/>
</dbReference>
<dbReference type="Proteomes" id="UP001153636">
    <property type="component" value="Chromosome 5"/>
</dbReference>
<evidence type="ECO:0000313" key="1">
    <source>
        <dbReference type="EMBL" id="CAH1110342.1"/>
    </source>
</evidence>
<keyword evidence="2" id="KW-1185">Reference proteome</keyword>
<protein>
    <submittedName>
        <fullName evidence="1">Uncharacterized protein</fullName>
    </submittedName>
</protein>
<sequence>MLLYTTTDLQEKGDHEKNYKEHLTMADQAYKEKREDKKRSLQNENVTFFSFDLEKCLATPRLQNNMLFYKRSLWTYNLTIYSCTKKQKHPICYIWDESIGGRGGEEIASCLRNYILSLPPDISEINIFSDYCSGQTRTIYVTTMLSVLVYDFNRNGRTLVINHKFLEPGHTHQEADTIHGAIEKVKKHTTAKIEIPRDWANLIRMVPRNPPIQVIEMQQTDFFNFKRVLIHQYVHRKIITEQEPVNWLQIKWLQYRTDSLSKVYYKTFYTPTELLRY</sequence>
<evidence type="ECO:0000313" key="2">
    <source>
        <dbReference type="Proteomes" id="UP001153636"/>
    </source>
</evidence>
<reference evidence="1" key="1">
    <citation type="submission" date="2022-01" db="EMBL/GenBank/DDBJ databases">
        <authorList>
            <person name="King R."/>
        </authorList>
    </citation>
    <scope>NUCLEOTIDE SEQUENCE</scope>
</reference>
<dbReference type="OrthoDB" id="8045193at2759"/>
<gene>
    <name evidence="1" type="ORF">PSYICH_LOCUS11570</name>
</gene>
<organism evidence="1 2">
    <name type="scientific">Psylliodes chrysocephalus</name>
    <dbReference type="NCBI Taxonomy" id="3402493"/>
    <lineage>
        <taxon>Eukaryota</taxon>
        <taxon>Metazoa</taxon>
        <taxon>Ecdysozoa</taxon>
        <taxon>Arthropoda</taxon>
        <taxon>Hexapoda</taxon>
        <taxon>Insecta</taxon>
        <taxon>Pterygota</taxon>
        <taxon>Neoptera</taxon>
        <taxon>Endopterygota</taxon>
        <taxon>Coleoptera</taxon>
        <taxon>Polyphaga</taxon>
        <taxon>Cucujiformia</taxon>
        <taxon>Chrysomeloidea</taxon>
        <taxon>Chrysomelidae</taxon>
        <taxon>Galerucinae</taxon>
        <taxon>Alticini</taxon>
        <taxon>Psylliodes</taxon>
    </lineage>
</organism>
<dbReference type="PANTHER" id="PTHR10773">
    <property type="entry name" value="DNA-DIRECTED RNA POLYMERASES I, II, AND III SUBUNIT RPABC2"/>
    <property type="match status" value="1"/>
</dbReference>
<proteinExistence type="predicted"/>